<gene>
    <name evidence="1" type="ORF">BN9_121150</name>
</gene>
<evidence type="ECO:0000313" key="2">
    <source>
        <dbReference type="Proteomes" id="UP000053237"/>
    </source>
</evidence>
<dbReference type="InParanoid" id="A0A024FV11"/>
<dbReference type="EMBL" id="CAIX01000482">
    <property type="protein sequence ID" value="CCI10965.1"/>
    <property type="molecule type" value="Genomic_DNA"/>
</dbReference>
<proteinExistence type="predicted"/>
<protein>
    <submittedName>
        <fullName evidence="1">Uncharacterized protein</fullName>
    </submittedName>
</protein>
<organism evidence="1 2">
    <name type="scientific">Albugo candida</name>
    <dbReference type="NCBI Taxonomy" id="65357"/>
    <lineage>
        <taxon>Eukaryota</taxon>
        <taxon>Sar</taxon>
        <taxon>Stramenopiles</taxon>
        <taxon>Oomycota</taxon>
        <taxon>Peronosporomycetes</taxon>
        <taxon>Albuginales</taxon>
        <taxon>Albuginaceae</taxon>
        <taxon>Albugo</taxon>
    </lineage>
</organism>
<sequence length="74" mass="8412">MAFAAVIFGVLKVEVEVELGNHQKRSLFVRCFRVKEKEVRIDLIDGALVWCITVDESHTPPALDMAGTHYLQNR</sequence>
<evidence type="ECO:0000313" key="1">
    <source>
        <dbReference type="EMBL" id="CCI10965.1"/>
    </source>
</evidence>
<accession>A0A024FV11</accession>
<comment type="caution">
    <text evidence="1">The sequence shown here is derived from an EMBL/GenBank/DDBJ whole genome shotgun (WGS) entry which is preliminary data.</text>
</comment>
<dbReference type="Proteomes" id="UP000053237">
    <property type="component" value="Unassembled WGS sequence"/>
</dbReference>
<dbReference type="AlphaFoldDB" id="A0A024FV11"/>
<keyword evidence="2" id="KW-1185">Reference proteome</keyword>
<name>A0A024FV11_9STRA</name>
<reference evidence="1 2" key="1">
    <citation type="submission" date="2012-05" db="EMBL/GenBank/DDBJ databases">
        <title>Recombination and specialization in a pathogen metapopulation.</title>
        <authorList>
            <person name="Gardiner A."/>
            <person name="Kemen E."/>
            <person name="Schultz-Larsen T."/>
            <person name="MacLean D."/>
            <person name="Van Oosterhout C."/>
            <person name="Jones J.D.G."/>
        </authorList>
    </citation>
    <scope>NUCLEOTIDE SEQUENCE [LARGE SCALE GENOMIC DNA]</scope>
    <source>
        <strain evidence="1 2">Ac Nc2</strain>
    </source>
</reference>